<dbReference type="Proteomes" id="UP000011841">
    <property type="component" value="Chromosome"/>
</dbReference>
<dbReference type="HOGENOM" id="CLU_132502_0_0_5"/>
<dbReference type="PATRIC" id="fig|1245469.3.peg.4721"/>
<keyword evidence="2" id="KW-1185">Reference proteome</keyword>
<reference evidence="1 2" key="1">
    <citation type="journal article" date="2013" name="Appl. Environ. Microbiol.">
        <title>Genome analysis suggests that the soil oligotrophic bacterium Agromonas oligotrophica (Bradyrhizobium oligotrophicum) is a nitrogen-fixing symbiont of Aeschynomene indica.</title>
        <authorList>
            <person name="Okubo T."/>
            <person name="Fukushima S."/>
            <person name="Itakura M."/>
            <person name="Oshima K."/>
            <person name="Longtonglang A."/>
            <person name="Teaumroong N."/>
            <person name="Mitsui H."/>
            <person name="Hattori M."/>
            <person name="Hattori R."/>
            <person name="Hattori T."/>
            <person name="Minamisawa K."/>
        </authorList>
    </citation>
    <scope>NUCLEOTIDE SEQUENCE [LARGE SCALE GENOMIC DNA]</scope>
    <source>
        <strain evidence="1 2">S58</strain>
    </source>
</reference>
<dbReference type="eggNOG" id="ENOG5030VKY">
    <property type="taxonomic scope" value="Bacteria"/>
</dbReference>
<name>M4ZW98_9BRAD</name>
<dbReference type="EMBL" id="AP012603">
    <property type="protein sequence ID" value="BAM90595.1"/>
    <property type="molecule type" value="Genomic_DNA"/>
</dbReference>
<protein>
    <submittedName>
        <fullName evidence="1">Uncharacterized protein</fullName>
    </submittedName>
</protein>
<evidence type="ECO:0000313" key="1">
    <source>
        <dbReference type="EMBL" id="BAM90595.1"/>
    </source>
</evidence>
<dbReference type="KEGG" id="aol:S58_46130"/>
<dbReference type="AlphaFoldDB" id="M4ZW98"/>
<sequence length="131" mass="14842">MACGYSSCAPCGYASPCAPTVTYQPTYTYQPGYGYGSTGCGSCGVRYERLAEPTRQYYYVNQGPTYSGPGAFAPYPVYQESAIPVYRYHHRHHAYEETRMAPAMEYGHPQGGYRWGASSYYHGQRVLRRYY</sequence>
<accession>M4ZW98</accession>
<organism evidence="1 2">
    <name type="scientific">Bradyrhizobium oligotrophicum S58</name>
    <dbReference type="NCBI Taxonomy" id="1245469"/>
    <lineage>
        <taxon>Bacteria</taxon>
        <taxon>Pseudomonadati</taxon>
        <taxon>Pseudomonadota</taxon>
        <taxon>Alphaproteobacteria</taxon>
        <taxon>Hyphomicrobiales</taxon>
        <taxon>Nitrobacteraceae</taxon>
        <taxon>Bradyrhizobium</taxon>
    </lineage>
</organism>
<proteinExistence type="predicted"/>
<gene>
    <name evidence="1" type="ORF">S58_46130</name>
</gene>
<evidence type="ECO:0000313" key="2">
    <source>
        <dbReference type="Proteomes" id="UP000011841"/>
    </source>
</evidence>